<evidence type="ECO:0000256" key="1">
    <source>
        <dbReference type="SAM" id="SignalP"/>
    </source>
</evidence>
<comment type="caution">
    <text evidence="2">The sequence shown here is derived from an EMBL/GenBank/DDBJ whole genome shotgun (WGS) entry which is preliminary data.</text>
</comment>
<reference evidence="2 3" key="1">
    <citation type="submission" date="2019-07" db="EMBL/GenBank/DDBJ databases">
        <title>New species of Amycolatopsis and Streptomyces.</title>
        <authorList>
            <person name="Duangmal K."/>
            <person name="Teo W.F.A."/>
            <person name="Lipun K."/>
        </authorList>
    </citation>
    <scope>NUCLEOTIDE SEQUENCE [LARGE SCALE GENOMIC DNA]</scope>
    <source>
        <strain evidence="2 3">NBRC 106415</strain>
    </source>
</reference>
<dbReference type="PANTHER" id="PTHR43649:SF12">
    <property type="entry name" value="DIACETYLCHITOBIOSE BINDING PROTEIN DASA"/>
    <property type="match status" value="1"/>
</dbReference>
<dbReference type="EMBL" id="VJZC01000019">
    <property type="protein sequence ID" value="MPY56611.1"/>
    <property type="molecule type" value="Genomic_DNA"/>
</dbReference>
<dbReference type="InterPro" id="IPR050490">
    <property type="entry name" value="Bact_solute-bd_prot1"/>
</dbReference>
<dbReference type="PANTHER" id="PTHR43649">
    <property type="entry name" value="ARABINOSE-BINDING PROTEIN-RELATED"/>
    <property type="match status" value="1"/>
</dbReference>
<keyword evidence="3" id="KW-1185">Reference proteome</keyword>
<dbReference type="Gene3D" id="3.40.190.10">
    <property type="entry name" value="Periplasmic binding protein-like II"/>
    <property type="match status" value="2"/>
</dbReference>
<name>A0A5N8XAT5_9ACTN</name>
<sequence>MRSTRYALIAGAAATALLTTACSGAGGSSGGGKSINVLMVGNPQMEDIAKLTKDTFTKDTGIKVNFTVLPENELRDKVTQDIATQAGQYDVATIGAYEVPIWTKNGWLHELGSYADKDASFDKADLLKPMVQSLSGSDGKLYALPFYGESSFLMYNKDVMKAKGITVPERPTWQQIADIAAKVDGAEPGMRGICLRGLAGWGELGAPLTSVVNTFGGTWFTKDWKAQVNSPAFKKATNFYVDLVRKHGEAGAPQAGFTECLNAMSQKKVAMWYDATSAAGSLEDPKSSKIAGHVGYAYAPTVETKSSGWLWAWAWAMPKTTKNADAASKFMLWASSKKYEKLVGDKLGWSRVPAGKRASTYEIPQYQKAAASFGDITLKSIEGADPANPGIQPRPTVGIQYVAIPEFQDLGTKVTQEISAAIAGRTSVDKALNDGQKLAENVAKNYR</sequence>
<protein>
    <submittedName>
        <fullName evidence="2">Sugar ABC transporter substrate-binding protein</fullName>
    </submittedName>
</protein>
<keyword evidence="1" id="KW-0732">Signal</keyword>
<organism evidence="2 3">
    <name type="scientific">Streptomyces spongiae</name>
    <dbReference type="NCBI Taxonomy" id="565072"/>
    <lineage>
        <taxon>Bacteria</taxon>
        <taxon>Bacillati</taxon>
        <taxon>Actinomycetota</taxon>
        <taxon>Actinomycetes</taxon>
        <taxon>Kitasatosporales</taxon>
        <taxon>Streptomycetaceae</taxon>
        <taxon>Streptomyces</taxon>
    </lineage>
</organism>
<accession>A0A5N8XAT5</accession>
<dbReference type="RefSeq" id="WP_152770063.1">
    <property type="nucleotide sequence ID" value="NZ_VJZC01000019.1"/>
</dbReference>
<dbReference type="CDD" id="cd13585">
    <property type="entry name" value="PBP2_TMBP_like"/>
    <property type="match status" value="1"/>
</dbReference>
<dbReference type="Proteomes" id="UP000400924">
    <property type="component" value="Unassembled WGS sequence"/>
</dbReference>
<gene>
    <name evidence="2" type="ORF">FNH08_05315</name>
</gene>
<evidence type="ECO:0000313" key="3">
    <source>
        <dbReference type="Proteomes" id="UP000400924"/>
    </source>
</evidence>
<dbReference type="AlphaFoldDB" id="A0A5N8XAT5"/>
<dbReference type="OrthoDB" id="9770625at2"/>
<evidence type="ECO:0000313" key="2">
    <source>
        <dbReference type="EMBL" id="MPY56611.1"/>
    </source>
</evidence>
<dbReference type="SUPFAM" id="SSF53850">
    <property type="entry name" value="Periplasmic binding protein-like II"/>
    <property type="match status" value="1"/>
</dbReference>
<feature type="signal peptide" evidence="1">
    <location>
        <begin position="1"/>
        <end position="25"/>
    </location>
</feature>
<dbReference type="Pfam" id="PF01547">
    <property type="entry name" value="SBP_bac_1"/>
    <property type="match status" value="1"/>
</dbReference>
<dbReference type="InterPro" id="IPR006059">
    <property type="entry name" value="SBP"/>
</dbReference>
<feature type="chain" id="PRO_5039168831" evidence="1">
    <location>
        <begin position="26"/>
        <end position="447"/>
    </location>
</feature>
<proteinExistence type="predicted"/>
<dbReference type="PROSITE" id="PS51257">
    <property type="entry name" value="PROKAR_LIPOPROTEIN"/>
    <property type="match status" value="1"/>
</dbReference>